<dbReference type="OrthoDB" id="264096at2"/>
<name>A0A4P6K2U1_KTERU</name>
<accession>A0A4P6K2U1</accession>
<keyword evidence="2" id="KW-1185">Reference proteome</keyword>
<dbReference type="KEGG" id="kbs:EPA93_43885"/>
<proteinExistence type="predicted"/>
<protein>
    <submittedName>
        <fullName evidence="1">Uncharacterized protein</fullName>
    </submittedName>
</protein>
<dbReference type="RefSeq" id="WP_129893616.1">
    <property type="nucleotide sequence ID" value="NZ_CP035758.1"/>
</dbReference>
<dbReference type="Proteomes" id="UP000290365">
    <property type="component" value="Chromosome"/>
</dbReference>
<evidence type="ECO:0000313" key="1">
    <source>
        <dbReference type="EMBL" id="QBD82547.1"/>
    </source>
</evidence>
<gene>
    <name evidence="1" type="ORF">EPA93_43885</name>
</gene>
<reference evidence="1 2" key="1">
    <citation type="submission" date="2019-01" db="EMBL/GenBank/DDBJ databases">
        <title>Ktedonosporobacter rubrisoli SCAWS-G2.</title>
        <authorList>
            <person name="Huang Y."/>
            <person name="Yan B."/>
        </authorList>
    </citation>
    <scope>NUCLEOTIDE SEQUENCE [LARGE SCALE GENOMIC DNA]</scope>
    <source>
        <strain evidence="1 2">SCAWS-G2</strain>
    </source>
</reference>
<organism evidence="1 2">
    <name type="scientific">Ktedonosporobacter rubrisoli</name>
    <dbReference type="NCBI Taxonomy" id="2509675"/>
    <lineage>
        <taxon>Bacteria</taxon>
        <taxon>Bacillati</taxon>
        <taxon>Chloroflexota</taxon>
        <taxon>Ktedonobacteria</taxon>
        <taxon>Ktedonobacterales</taxon>
        <taxon>Ktedonosporobacteraceae</taxon>
        <taxon>Ktedonosporobacter</taxon>
    </lineage>
</organism>
<dbReference type="EMBL" id="CP035758">
    <property type="protein sequence ID" value="QBD82547.1"/>
    <property type="molecule type" value="Genomic_DNA"/>
</dbReference>
<evidence type="ECO:0000313" key="2">
    <source>
        <dbReference type="Proteomes" id="UP000290365"/>
    </source>
</evidence>
<dbReference type="AlphaFoldDB" id="A0A4P6K2U1"/>
<sequence>MRLAQAKEIANAILYEGYLLYPYRHSALKNRERWTFGVVYPREYSELNGGIEPWAMQTECLFIGQADTTFDIMVRFLHLQSRTIIPSDDIQPDAKTLAHESCEEGIEREINLDKLTVQELLASPRVVELGFPGERCTSSPTAPTSLRERRPILGAVIVSAEKVGAPCSNIFKLSVRIENWTPHTNLTAERFNATLLQAFISTHTLMQIQQGRFISQIDPPDELKSLAQSCKNLRTWPVLLGDEGEASTMLSAPIILYDYPQIAPESPGPLFDGTEIDELLSLRILTLTDEEKQEMRRADAHTREILERTEALTPEQFMKLHGTIRGLRPVSKGGEI</sequence>